<dbReference type="Gene3D" id="3.40.630.30">
    <property type="match status" value="1"/>
</dbReference>
<dbReference type="InterPro" id="IPR000182">
    <property type="entry name" value="GNAT_dom"/>
</dbReference>
<evidence type="ECO:0000259" key="1">
    <source>
        <dbReference type="PROSITE" id="PS51186"/>
    </source>
</evidence>
<evidence type="ECO:0000313" key="2">
    <source>
        <dbReference type="EMBL" id="RIJ47421.1"/>
    </source>
</evidence>
<dbReference type="Proteomes" id="UP000265926">
    <property type="component" value="Unassembled WGS sequence"/>
</dbReference>
<name>A0A399SZG6_9BACT</name>
<gene>
    <name evidence="2" type="ORF">D1614_15015</name>
</gene>
<dbReference type="Pfam" id="PF13508">
    <property type="entry name" value="Acetyltransf_7"/>
    <property type="match status" value="1"/>
</dbReference>
<keyword evidence="3" id="KW-1185">Reference proteome</keyword>
<keyword evidence="2" id="KW-0808">Transferase</keyword>
<protein>
    <submittedName>
        <fullName evidence="2">N-acetyltransferase</fullName>
    </submittedName>
</protein>
<dbReference type="AlphaFoldDB" id="A0A399SZG6"/>
<dbReference type="CDD" id="cd04301">
    <property type="entry name" value="NAT_SF"/>
    <property type="match status" value="1"/>
</dbReference>
<proteinExistence type="predicted"/>
<dbReference type="SUPFAM" id="SSF55729">
    <property type="entry name" value="Acyl-CoA N-acyltransferases (Nat)"/>
    <property type="match status" value="1"/>
</dbReference>
<dbReference type="EMBL" id="QWGR01000008">
    <property type="protein sequence ID" value="RIJ47421.1"/>
    <property type="molecule type" value="Genomic_DNA"/>
</dbReference>
<comment type="caution">
    <text evidence="2">The sequence shown here is derived from an EMBL/GenBank/DDBJ whole genome shotgun (WGS) entry which is preliminary data.</text>
</comment>
<organism evidence="2 3">
    <name type="scientific">Maribellus luteus</name>
    <dbReference type="NCBI Taxonomy" id="2305463"/>
    <lineage>
        <taxon>Bacteria</taxon>
        <taxon>Pseudomonadati</taxon>
        <taxon>Bacteroidota</taxon>
        <taxon>Bacteroidia</taxon>
        <taxon>Marinilabiliales</taxon>
        <taxon>Prolixibacteraceae</taxon>
        <taxon>Maribellus</taxon>
    </lineage>
</organism>
<dbReference type="InterPro" id="IPR016181">
    <property type="entry name" value="Acyl_CoA_acyltransferase"/>
</dbReference>
<dbReference type="GO" id="GO:0016747">
    <property type="term" value="F:acyltransferase activity, transferring groups other than amino-acyl groups"/>
    <property type="evidence" value="ECO:0007669"/>
    <property type="project" value="InterPro"/>
</dbReference>
<dbReference type="OrthoDB" id="1096234at2"/>
<sequence length="242" mass="27921">MNLINANIDNITQLWTTVGMRTATFHSEKNIEYCTITNSEWPNRLWFTGSFNVSIIERAREILLRSKVPMKVSSWHNSDFSDELFVQYNFAQISEQTGMSVKLTSEYESDPGIELRKVSTQQQATLWSELLIHSFGYKISQKVIVQSSAEVNYFVCYCNNSPVGVCLLYHNNSQIIGIHAMGIIPEMRRRGFAEEILRKILTNSKYLGFSYAVLQASKTGKPLYRKYGFTEEFTMKNYQLKV</sequence>
<dbReference type="RefSeq" id="WP_119438781.1">
    <property type="nucleotide sequence ID" value="NZ_QWGR01000008.1"/>
</dbReference>
<accession>A0A399SZG6</accession>
<evidence type="ECO:0000313" key="3">
    <source>
        <dbReference type="Proteomes" id="UP000265926"/>
    </source>
</evidence>
<feature type="domain" description="N-acetyltransferase" evidence="1">
    <location>
        <begin position="113"/>
        <end position="242"/>
    </location>
</feature>
<reference evidence="2 3" key="1">
    <citation type="submission" date="2018-08" db="EMBL/GenBank/DDBJ databases">
        <title>Pallidiluteibacterium maritimus gen. nov., sp. nov., isolated from coastal sediment.</title>
        <authorList>
            <person name="Zhou L.Y."/>
        </authorList>
    </citation>
    <scope>NUCLEOTIDE SEQUENCE [LARGE SCALE GENOMIC DNA]</scope>
    <source>
        <strain evidence="2 3">XSD2</strain>
    </source>
</reference>
<dbReference type="PROSITE" id="PS51186">
    <property type="entry name" value="GNAT"/>
    <property type="match status" value="1"/>
</dbReference>